<sequence>MGNAEAASRKVRDRLIQSVDAGRLDEHVRALSKWDRLTGEPGAEMAVDYIMDQLSTYGITGERHRLDMFCSDPIYGEVQVTAPETFTVRAKSRSFCGHFPEGVCGDVIYDRHSQGALLSSREEEVWISSFKDKIVLSWNYYEDYVQKLEQAGAKGLIHIWPTAEEYIHEETVGPIWGTPTPENAPSLPKIPVVGVTNGDGRKLLALAEKVDVLTVSVKTELQTSVKTASLPVAVIPGQTEEFLLLSGHYDSWHLGATDNAVGNALCLEVARAFAPLAGKLKRGIKIAWWPGHSNARYAGSAWYCDHQWQELQQHCVAHINVDFPGTQGGINIVPRSTGMEDPAFLQEIVTELTGEPPRKWAFMPRGADQSFWGVDIPIHLGIKYEPAEGTTICAPGCAGGWWWHTEGDTYDKVDVNLLHRDTKLHVAMLHEIAERESLPIQIDRFLQKAMLLLEELDDHSAEEFSFGPIYQAIEQLRQKWQESAALLASARPDAYRRVSKRVGGGLNRLMFSYSSPYDYDHTFPFKPFPGLHSVKDTYRSNTAAATFLFRQTRFVRQRNRLVQELHLLTAMIDSARET</sequence>
<dbReference type="EMBL" id="CP069127">
    <property type="protein sequence ID" value="QRG68748.1"/>
    <property type="molecule type" value="Genomic_DNA"/>
</dbReference>
<dbReference type="Proteomes" id="UP000596248">
    <property type="component" value="Chromosome"/>
</dbReference>
<keyword evidence="3" id="KW-1185">Reference proteome</keyword>
<feature type="domain" description="Peptidase M28" evidence="1">
    <location>
        <begin position="232"/>
        <end position="422"/>
    </location>
</feature>
<organism evidence="2 3">
    <name type="scientific">Brevibacillus choshinensis</name>
    <dbReference type="NCBI Taxonomy" id="54911"/>
    <lineage>
        <taxon>Bacteria</taxon>
        <taxon>Bacillati</taxon>
        <taxon>Bacillota</taxon>
        <taxon>Bacilli</taxon>
        <taxon>Bacillales</taxon>
        <taxon>Paenibacillaceae</taxon>
        <taxon>Brevibacillus</taxon>
    </lineage>
</organism>
<dbReference type="RefSeq" id="WP_203355746.1">
    <property type="nucleotide sequence ID" value="NZ_CP069127.1"/>
</dbReference>
<dbReference type="CDD" id="cd00538">
    <property type="entry name" value="PA"/>
    <property type="match status" value="1"/>
</dbReference>
<dbReference type="SUPFAM" id="SSF53187">
    <property type="entry name" value="Zn-dependent exopeptidases"/>
    <property type="match status" value="1"/>
</dbReference>
<dbReference type="Pfam" id="PF04389">
    <property type="entry name" value="Peptidase_M28"/>
    <property type="match status" value="1"/>
</dbReference>
<name>A0ABX7FR66_BRECH</name>
<dbReference type="Gene3D" id="3.50.30.30">
    <property type="match status" value="1"/>
</dbReference>
<evidence type="ECO:0000259" key="1">
    <source>
        <dbReference type="Pfam" id="PF04389"/>
    </source>
</evidence>
<protein>
    <submittedName>
        <fullName evidence="2">M28 family peptidase</fullName>
    </submittedName>
</protein>
<proteinExistence type="predicted"/>
<evidence type="ECO:0000313" key="3">
    <source>
        <dbReference type="Proteomes" id="UP000596248"/>
    </source>
</evidence>
<dbReference type="PANTHER" id="PTHR10404">
    <property type="entry name" value="N-ACETYLATED-ALPHA-LINKED ACIDIC DIPEPTIDASE"/>
    <property type="match status" value="1"/>
</dbReference>
<gene>
    <name evidence="2" type="ORF">JNE38_06260</name>
</gene>
<dbReference type="PANTHER" id="PTHR10404:SF46">
    <property type="entry name" value="VACUOLAR PROTEIN SORTING-ASSOCIATED PROTEIN 70"/>
    <property type="match status" value="1"/>
</dbReference>
<evidence type="ECO:0000313" key="2">
    <source>
        <dbReference type="EMBL" id="QRG68748.1"/>
    </source>
</evidence>
<dbReference type="Gene3D" id="3.40.630.10">
    <property type="entry name" value="Zn peptidases"/>
    <property type="match status" value="1"/>
</dbReference>
<dbReference type="InterPro" id="IPR007484">
    <property type="entry name" value="Peptidase_M28"/>
</dbReference>
<dbReference type="InterPro" id="IPR039373">
    <property type="entry name" value="Peptidase_M28B"/>
</dbReference>
<accession>A0ABX7FR66</accession>
<reference evidence="2 3" key="1">
    <citation type="submission" date="2021-01" db="EMBL/GenBank/DDBJ databases">
        <title>Identification of strong promoters based on the transcriptome of Brevibacillus choshinensis.</title>
        <authorList>
            <person name="Yao D."/>
            <person name="Zhang K."/>
            <person name="Wu J."/>
        </authorList>
    </citation>
    <scope>NUCLEOTIDE SEQUENCE [LARGE SCALE GENOMIC DNA]</scope>
    <source>
        <strain evidence="2 3">HPD31-SP3</strain>
    </source>
</reference>